<feature type="region of interest" description="Disordered" evidence="1">
    <location>
        <begin position="113"/>
        <end position="207"/>
    </location>
</feature>
<feature type="compositionally biased region" description="Polar residues" evidence="1">
    <location>
        <begin position="365"/>
        <end position="377"/>
    </location>
</feature>
<feature type="compositionally biased region" description="Polar residues" evidence="1">
    <location>
        <begin position="344"/>
        <end position="355"/>
    </location>
</feature>
<feature type="region of interest" description="Disordered" evidence="1">
    <location>
        <begin position="842"/>
        <end position="1022"/>
    </location>
</feature>
<feature type="region of interest" description="Disordered" evidence="1">
    <location>
        <begin position="1202"/>
        <end position="1286"/>
    </location>
</feature>
<feature type="compositionally biased region" description="Basic and acidic residues" evidence="1">
    <location>
        <begin position="14"/>
        <end position="29"/>
    </location>
</feature>
<feature type="compositionally biased region" description="Polar residues" evidence="1">
    <location>
        <begin position="1100"/>
        <end position="1115"/>
    </location>
</feature>
<feature type="compositionally biased region" description="Polar residues" evidence="1">
    <location>
        <begin position="193"/>
        <end position="203"/>
    </location>
</feature>
<feature type="compositionally biased region" description="Polar residues" evidence="1">
    <location>
        <begin position="672"/>
        <end position="683"/>
    </location>
</feature>
<feature type="compositionally biased region" description="Basic and acidic residues" evidence="1">
    <location>
        <begin position="322"/>
        <end position="334"/>
    </location>
</feature>
<proteinExistence type="evidence at transcript level"/>
<feature type="compositionally biased region" description="Polar residues" evidence="1">
    <location>
        <begin position="1567"/>
        <end position="1579"/>
    </location>
</feature>
<feature type="non-terminal residue" evidence="2">
    <location>
        <position position="1"/>
    </location>
</feature>
<feature type="compositionally biased region" description="Basic and acidic residues" evidence="1">
    <location>
        <begin position="1139"/>
        <end position="1162"/>
    </location>
</feature>
<feature type="compositionally biased region" description="Basic and acidic residues" evidence="1">
    <location>
        <begin position="240"/>
        <end position="261"/>
    </location>
</feature>
<feature type="compositionally biased region" description="Polar residues" evidence="1">
    <location>
        <begin position="1619"/>
        <end position="1629"/>
    </location>
</feature>
<feature type="compositionally biased region" description="Polar residues" evidence="1">
    <location>
        <begin position="691"/>
        <end position="700"/>
    </location>
</feature>
<feature type="compositionally biased region" description="Basic and acidic residues" evidence="1">
    <location>
        <begin position="1210"/>
        <end position="1220"/>
    </location>
</feature>
<feature type="compositionally biased region" description="Polar residues" evidence="1">
    <location>
        <begin position="440"/>
        <end position="451"/>
    </location>
</feature>
<feature type="compositionally biased region" description="Basic and acidic residues" evidence="1">
    <location>
        <begin position="1679"/>
        <end position="1689"/>
    </location>
</feature>
<feature type="compositionally biased region" description="Acidic residues" evidence="1">
    <location>
        <begin position="293"/>
        <end position="303"/>
    </location>
</feature>
<reference evidence="2" key="2">
    <citation type="journal article" date="2015" name="J. Proteomics">
        <title>Sexual differences in the sialomes of the zebra tick, Rhipicephalus pulchellus.</title>
        <authorList>
            <person name="Tan A.W."/>
            <person name="Francischetti I.M."/>
            <person name="Slovak M."/>
            <person name="Kini R.M."/>
            <person name="Ribeiro J.M."/>
        </authorList>
    </citation>
    <scope>NUCLEOTIDE SEQUENCE</scope>
    <source>
        <tissue evidence="2">Salivary gland</tissue>
    </source>
</reference>
<feature type="compositionally biased region" description="Low complexity" evidence="1">
    <location>
        <begin position="386"/>
        <end position="402"/>
    </location>
</feature>
<feature type="compositionally biased region" description="Polar residues" evidence="1">
    <location>
        <begin position="1322"/>
        <end position="1334"/>
    </location>
</feature>
<feature type="compositionally biased region" description="Polar residues" evidence="1">
    <location>
        <begin position="153"/>
        <end position="179"/>
    </location>
</feature>
<feature type="compositionally biased region" description="Basic and acidic residues" evidence="1">
    <location>
        <begin position="119"/>
        <end position="128"/>
    </location>
</feature>
<feature type="compositionally biased region" description="Basic and acidic residues" evidence="1">
    <location>
        <begin position="1580"/>
        <end position="1596"/>
    </location>
</feature>
<feature type="compositionally biased region" description="Basic and acidic residues" evidence="1">
    <location>
        <begin position="854"/>
        <end position="870"/>
    </location>
</feature>
<sequence>LPSSPMPKSSSDATHNEHKKVGGSSREKTTPSAPHHHDPKKKSGNVAGKEAAVDRKTSSRGESDPGSARRCKHYDTETVSYVSGGLLKRVQLKVPVLRLYRLDIFATEIRAMARSQPSRKSDSKEKGRNATPAGTKTKVSAVSDIKHIPVRVTRNNSPPNRVTRKNSPPNRVTRKNSPPQRKAGLASNKPDNKSASKQKNKLQSQEKVEIYEDVSDVSLEEYCDADSVQVKTEAGATKNKPCESQRKKRKSSGEGKNAQEPHKKHKGEPLETATAEGERGQAAHKEQTSAPLEDLEDISDTPLDEYGLSEEQSQSPPVANTTDRKVAVARDKTTGLKPGDSASKAGSSNSKVSTNKAEKKGPSEAHSSVKTSATGGQPSKAKTDLASTKPTSKPSPAAASAKDVLEKTAVKRPGKPCKDHGAKKLKSDADVTKEKVESEASATRRSNSSPLLTKKASLTKPASKLSPCTKNTAVTCGLKETPATKLKASATETKEKAKSVASGGVQQRSSSEAVGDEGKDKQGKKPVPCSKSSSDKPTSTLGISKNIPASSSTKAAGEVTKAKPSSEGAHESATAPVTKKELSTTSPAAKKVLSTASPVPKKVLSTTLPAAKKELSTASPAAKKVLSTASPVAKKVLSTTSPVAKKVLSTTSPVAKKVLPSKLEKKEEPSTKDSSGITASKSGCSAVPTEDSPTAKTVKSVTDAKANQLANNKTPPTSIPKGSTDAAAAPKGTPGVAKSSSQSVPAKAPLSTAKPFNDTAKEKPANELGKMKTPNKSGTAKPANDSAKAKPINDPAKVKPGTCVSSAVAKAALSSKPAKTPVSCAKNISEMPVTVAAKAVISSAPEKQCSETSPRTDKRPQPDLKTEHLKPAKHSVSVPKKTAVDDVNAKCTENKSEIVAPSKDTAKSKPPTCSATGIEAKISRGKVNSNQKLPKSSSSSQIHAAAAEILSGASKSKGNEQQGTCEALASEKAEQAQKQNKAELTASSEPSVSLPASDKITPLSSSAEGLCEKQLQERDPSNNVEAAAAEIAGEMGCFGSTSTCKGAPAATEVSTETPAPMDCVSGESPSDDVGTISEAAPCTTYKLHRDESDSHKPCKSTVQVESEVQEQNTISVPHAVDVEADVDGSMESMDAGSEVECHDTSVDDGPTIHREDGEKQQDASDTAGQSCDNKAFVAAPDAMCHGESTVASTCHPSGHLDGDASQIVHNDGDTREKDDCDSSSVNTSACLQKGLPQAECSSEPSTEEDTKPPANTELSPCAVSVVSLPEQSSSNHAHSDSSASLPLKAIDAVVVTGCSKVSDRLLESSSPSSSADDMVADTTHSNSQMPSAVSLGHSQNLDLVKASSQDPESDCSGPEKQGANTCTLQASHDNFQQIDREKVALLQEPLYDVKVTRERCSRASLNVGEGNVGEAEETTIGALLKELVDVASSNADLHLCSLTAVGGSSQGSEEPKSSPLPSQQDSAAKCSAPGPTGELDSETSTEICQPADEVLQRQAEDSRALTEEKAGISSAGSELLQRLHSEGANKGDSLAGCESLGQVPAKEPSIASPSKTHHSLPLLSPPGDTTLSDGFSGNQKQEKELKNGPAEGERGNVDAVALTPQPDMGDKNSVGGTDIQASKSSSLQEDATLVKQQPVVEARAVSSDKTTNTEHSLLDDGGSTKNRLPAATAAEVEAASDKKTLRGIDGEPTCDASRGAEDSRFHAAAPCAKSCGSSLHSALLDLDMYSGLSILDMCGSCAEELDDLKTRIMSHSITKNEAVAEIAQSVHTAVVEEYFKRDRAVRTLNLLAKIPFSLDPHEVVKIRDVTQNVADQSQGCVTKSNCEGR</sequence>
<feature type="compositionally biased region" description="Low complexity" evidence="1">
    <location>
        <begin position="1272"/>
        <end position="1284"/>
    </location>
</feature>
<feature type="compositionally biased region" description="Basic and acidic residues" evidence="1">
    <location>
        <begin position="416"/>
        <end position="438"/>
    </location>
</feature>
<feature type="region of interest" description="Disordered" evidence="1">
    <location>
        <begin position="1"/>
        <end position="72"/>
    </location>
</feature>
<protein>
    <submittedName>
        <fullName evidence="2">Putative microtubule-associated protein</fullName>
    </submittedName>
</protein>
<feature type="compositionally biased region" description="Basic and acidic residues" evidence="1">
    <location>
        <begin position="1087"/>
        <end position="1096"/>
    </location>
</feature>
<feature type="compositionally biased region" description="Basic and acidic residues" evidence="1">
    <location>
        <begin position="662"/>
        <end position="671"/>
    </location>
</feature>
<feature type="compositionally biased region" description="Polar residues" evidence="1">
    <location>
        <begin position="953"/>
        <end position="964"/>
    </location>
</feature>
<feature type="compositionally biased region" description="Polar residues" evidence="1">
    <location>
        <begin position="1"/>
        <end position="13"/>
    </location>
</feature>
<dbReference type="EMBL" id="GACK01002255">
    <property type="protein sequence ID" value="JAA62779.1"/>
    <property type="molecule type" value="mRNA"/>
</dbReference>
<feature type="compositionally biased region" description="Basic and acidic residues" evidence="1">
    <location>
        <begin position="1494"/>
        <end position="1510"/>
    </location>
</feature>
<feature type="compositionally biased region" description="Basic and acidic residues" evidence="1">
    <location>
        <begin position="1010"/>
        <end position="1020"/>
    </location>
</feature>
<accession>L7MHX1</accession>
<organism evidence="2">
    <name type="scientific">Rhipicephalus pulchellus</name>
    <name type="common">Yellow backed tick</name>
    <name type="synonym">Dermacentor pulchellus</name>
    <dbReference type="NCBI Taxonomy" id="72859"/>
    <lineage>
        <taxon>Eukaryota</taxon>
        <taxon>Metazoa</taxon>
        <taxon>Ecdysozoa</taxon>
        <taxon>Arthropoda</taxon>
        <taxon>Chelicerata</taxon>
        <taxon>Arachnida</taxon>
        <taxon>Acari</taxon>
        <taxon>Parasitiformes</taxon>
        <taxon>Ixodida</taxon>
        <taxon>Ixodoidea</taxon>
        <taxon>Ixodidae</taxon>
        <taxon>Rhipicephalinae</taxon>
        <taxon>Rhipicephalus</taxon>
        <taxon>Rhipicephalus</taxon>
    </lineage>
</organism>
<name>L7MHX1_RHIPC</name>
<feature type="compositionally biased region" description="Basic and acidic residues" evidence="1">
    <location>
        <begin position="276"/>
        <end position="287"/>
    </location>
</feature>
<feature type="compositionally biased region" description="Polar residues" evidence="1">
    <location>
        <begin position="530"/>
        <end position="554"/>
    </location>
</feature>
<feature type="compositionally biased region" description="Polar residues" evidence="1">
    <location>
        <begin position="926"/>
        <end position="935"/>
    </location>
</feature>
<feature type="compositionally biased region" description="Basic and acidic residues" evidence="1">
    <location>
        <begin position="882"/>
        <end position="896"/>
    </location>
</feature>
<feature type="region of interest" description="Disordered" evidence="1">
    <location>
        <begin position="227"/>
        <end position="602"/>
    </location>
</feature>
<feature type="region of interest" description="Disordered" evidence="1">
    <location>
        <begin position="1304"/>
        <end position="1334"/>
    </location>
</feature>
<feature type="compositionally biased region" description="Basic and acidic residues" evidence="1">
    <location>
        <begin position="51"/>
        <end position="63"/>
    </location>
</feature>
<feature type="region of interest" description="Disordered" evidence="1">
    <location>
        <begin position="1446"/>
        <end position="1698"/>
    </location>
</feature>
<evidence type="ECO:0000256" key="1">
    <source>
        <dbReference type="SAM" id="MobiDB-lite"/>
    </source>
</evidence>
<feature type="region of interest" description="Disordered" evidence="1">
    <location>
        <begin position="1132"/>
        <end position="1168"/>
    </location>
</feature>
<feature type="region of interest" description="Disordered" evidence="1">
    <location>
        <begin position="1043"/>
        <end position="1119"/>
    </location>
</feature>
<evidence type="ECO:0000313" key="2">
    <source>
        <dbReference type="EMBL" id="JAA62779.1"/>
    </source>
</evidence>
<feature type="region of interest" description="Disordered" evidence="1">
    <location>
        <begin position="647"/>
        <end position="800"/>
    </location>
</feature>
<feature type="compositionally biased region" description="Polar residues" evidence="1">
    <location>
        <begin position="310"/>
        <end position="321"/>
    </location>
</feature>
<feature type="region of interest" description="Disordered" evidence="1">
    <location>
        <begin position="1345"/>
        <end position="1364"/>
    </location>
</feature>
<reference evidence="2" key="1">
    <citation type="submission" date="2012-11" db="EMBL/GenBank/DDBJ databases">
        <authorList>
            <person name="Lucero-Rivera Y.E."/>
            <person name="Tovar-Ramirez D."/>
        </authorList>
    </citation>
    <scope>NUCLEOTIDE SEQUENCE</scope>
    <source>
        <tissue evidence="2">Salivary gland</tissue>
    </source>
</reference>